<evidence type="ECO:0000259" key="3">
    <source>
        <dbReference type="PROSITE" id="PS50110"/>
    </source>
</evidence>
<evidence type="ECO:0000313" key="6">
    <source>
        <dbReference type="Proteomes" id="UP000245461"/>
    </source>
</evidence>
<dbReference type="AlphaFoldDB" id="A0A317DT92"/>
<keyword evidence="1" id="KW-0597">Phosphoprotein</keyword>
<dbReference type="Gene3D" id="3.40.50.2300">
    <property type="match status" value="1"/>
</dbReference>
<reference evidence="5 6" key="1">
    <citation type="submission" date="2018-05" db="EMBL/GenBank/DDBJ databases">
        <title>Zavarzinia sp. HR-AS.</title>
        <authorList>
            <person name="Lee Y."/>
            <person name="Jeon C.O."/>
        </authorList>
    </citation>
    <scope>NUCLEOTIDE SEQUENCE [LARGE SCALE GENOMIC DNA]</scope>
    <source>
        <strain evidence="5 6">HR-AS</strain>
    </source>
</reference>
<feature type="domain" description="HTH LytTR-type" evidence="4">
    <location>
        <begin position="225"/>
        <end position="331"/>
    </location>
</feature>
<evidence type="ECO:0000313" key="5">
    <source>
        <dbReference type="EMBL" id="PWR17907.1"/>
    </source>
</evidence>
<dbReference type="InterPro" id="IPR011006">
    <property type="entry name" value="CheY-like_superfamily"/>
</dbReference>
<dbReference type="InterPro" id="IPR046947">
    <property type="entry name" value="LytR-like"/>
</dbReference>
<protein>
    <recommendedName>
        <fullName evidence="7">DNA-binding response regulator</fullName>
    </recommendedName>
</protein>
<accession>A0A317DT92</accession>
<dbReference type="InterPro" id="IPR007492">
    <property type="entry name" value="LytTR_DNA-bd_dom"/>
</dbReference>
<dbReference type="PROSITE" id="PS50110">
    <property type="entry name" value="RESPONSE_REGULATORY"/>
    <property type="match status" value="1"/>
</dbReference>
<dbReference type="PROSITE" id="PS50930">
    <property type="entry name" value="HTH_LYTTR"/>
    <property type="match status" value="1"/>
</dbReference>
<name>A0A317DT92_9PROT</name>
<dbReference type="PANTHER" id="PTHR37299">
    <property type="entry name" value="TRANSCRIPTIONAL REGULATOR-RELATED"/>
    <property type="match status" value="1"/>
</dbReference>
<organism evidence="5 6">
    <name type="scientific">Zavarzinia aquatilis</name>
    <dbReference type="NCBI Taxonomy" id="2211142"/>
    <lineage>
        <taxon>Bacteria</taxon>
        <taxon>Pseudomonadati</taxon>
        <taxon>Pseudomonadota</taxon>
        <taxon>Alphaproteobacteria</taxon>
        <taxon>Rhodospirillales</taxon>
        <taxon>Zavarziniaceae</taxon>
        <taxon>Zavarzinia</taxon>
    </lineage>
</organism>
<dbReference type="GO" id="GO:0000156">
    <property type="term" value="F:phosphorelay response regulator activity"/>
    <property type="evidence" value="ECO:0007669"/>
    <property type="project" value="InterPro"/>
</dbReference>
<gene>
    <name evidence="5" type="ORF">DKG74_20300</name>
</gene>
<dbReference type="SMART" id="SM00850">
    <property type="entry name" value="LytTR"/>
    <property type="match status" value="1"/>
</dbReference>
<dbReference type="InterPro" id="IPR001789">
    <property type="entry name" value="Sig_transdc_resp-reg_receiver"/>
</dbReference>
<feature type="compositionally biased region" description="Basic residues" evidence="2">
    <location>
        <begin position="19"/>
        <end position="50"/>
    </location>
</feature>
<dbReference type="Pfam" id="PF04397">
    <property type="entry name" value="LytTR"/>
    <property type="match status" value="1"/>
</dbReference>
<feature type="domain" description="Response regulatory" evidence="3">
    <location>
        <begin position="92"/>
        <end position="202"/>
    </location>
</feature>
<dbReference type="SMART" id="SM00448">
    <property type="entry name" value="REC"/>
    <property type="match status" value="1"/>
</dbReference>
<evidence type="ECO:0000256" key="1">
    <source>
        <dbReference type="PROSITE-ProRule" id="PRU00169"/>
    </source>
</evidence>
<feature type="region of interest" description="Disordered" evidence="2">
    <location>
        <begin position="1"/>
        <end position="58"/>
    </location>
</feature>
<dbReference type="EMBL" id="QGLE01000019">
    <property type="protein sequence ID" value="PWR17907.1"/>
    <property type="molecule type" value="Genomic_DNA"/>
</dbReference>
<dbReference type="GO" id="GO:0003677">
    <property type="term" value="F:DNA binding"/>
    <property type="evidence" value="ECO:0007669"/>
    <property type="project" value="InterPro"/>
</dbReference>
<keyword evidence="6" id="KW-1185">Reference proteome</keyword>
<sequence length="340" mass="36688">MPDPALPGPGDVPGDGPSGRRRRCRGRHPFPARGERARRHTRRPRRRHGGCRAGGLAQPAGAALPRALQAGPGPGGGPSGAHPQVVRCAVMRVVIADDEPAARRGVSRLVRAAGLDLVGEAATVEETAALIAEHQPDAAFLDIEMGDGTIFNLLTTLPNPPKVVFVTAFSGHALRAFDFQVVDFLLKPVAADRFGIAVQRLTQRIGADAVLNRLHRPTPFEQQTLQVATSRGLCLIPARDIIYLEAERDFTYLHVQGSAPMLASLPLGRFDTLLPTPPFLRINRSLIVNALQIERIVPIDRNTTQIHLRGFHTPLQVGRSARGALRRMLGPLTTEGDIAP</sequence>
<dbReference type="SUPFAM" id="SSF52172">
    <property type="entry name" value="CheY-like"/>
    <property type="match status" value="1"/>
</dbReference>
<dbReference type="Gene3D" id="2.40.50.1020">
    <property type="entry name" value="LytTr DNA-binding domain"/>
    <property type="match status" value="1"/>
</dbReference>
<evidence type="ECO:0000259" key="4">
    <source>
        <dbReference type="PROSITE" id="PS50930"/>
    </source>
</evidence>
<dbReference type="Pfam" id="PF00072">
    <property type="entry name" value="Response_reg"/>
    <property type="match status" value="1"/>
</dbReference>
<comment type="caution">
    <text evidence="5">The sequence shown here is derived from an EMBL/GenBank/DDBJ whole genome shotgun (WGS) entry which is preliminary data.</text>
</comment>
<dbReference type="Proteomes" id="UP000245461">
    <property type="component" value="Unassembled WGS sequence"/>
</dbReference>
<dbReference type="PANTHER" id="PTHR37299:SF1">
    <property type="entry name" value="STAGE 0 SPORULATION PROTEIN A HOMOLOG"/>
    <property type="match status" value="1"/>
</dbReference>
<evidence type="ECO:0008006" key="7">
    <source>
        <dbReference type="Google" id="ProtNLM"/>
    </source>
</evidence>
<evidence type="ECO:0000256" key="2">
    <source>
        <dbReference type="SAM" id="MobiDB-lite"/>
    </source>
</evidence>
<feature type="modified residue" description="4-aspartylphosphate" evidence="1">
    <location>
        <position position="142"/>
    </location>
</feature>
<proteinExistence type="predicted"/>